<evidence type="ECO:0000313" key="5">
    <source>
        <dbReference type="Proteomes" id="UP000317747"/>
    </source>
</evidence>
<dbReference type="EC" id="3.1.3.10" evidence="4"/>
<dbReference type="Gene3D" id="3.40.50.1240">
    <property type="entry name" value="Phosphoglycerate mutase-like"/>
    <property type="match status" value="2"/>
</dbReference>
<dbReference type="InterPro" id="IPR050645">
    <property type="entry name" value="Histidine_acid_phosphatase"/>
</dbReference>
<reference evidence="4 5" key="1">
    <citation type="submission" date="2019-06" db="EMBL/GenBank/DDBJ databases">
        <title>Taxogenomics and systematics of the genus Pantoea.</title>
        <authorList>
            <person name="Tambong J.T."/>
        </authorList>
    </citation>
    <scope>NUCLEOTIDE SEQUENCE [LARGE SCALE GENOMIC DNA]</scope>
    <source>
        <strain evidence="4 5">LMG 24200</strain>
    </source>
</reference>
<dbReference type="GO" id="GO:0030288">
    <property type="term" value="C:outer membrane-bounded periplasmic space"/>
    <property type="evidence" value="ECO:0007669"/>
    <property type="project" value="TreeGrafter"/>
</dbReference>
<dbReference type="InterPro" id="IPR000560">
    <property type="entry name" value="His_Pase_clade-2"/>
</dbReference>
<dbReference type="Pfam" id="PF00328">
    <property type="entry name" value="His_Phos_2"/>
    <property type="match status" value="1"/>
</dbReference>
<comment type="caution">
    <text evidence="4">The sequence shown here is derived from an EMBL/GenBank/DDBJ whole genome shotgun (WGS) entry which is preliminary data.</text>
</comment>
<dbReference type="GO" id="GO:0008877">
    <property type="term" value="F:glucose-1-phosphatase activity"/>
    <property type="evidence" value="ECO:0007669"/>
    <property type="project" value="UniProtKB-EC"/>
</dbReference>
<dbReference type="CDD" id="cd07061">
    <property type="entry name" value="HP_HAP_like"/>
    <property type="match status" value="1"/>
</dbReference>
<evidence type="ECO:0000256" key="3">
    <source>
        <dbReference type="SAM" id="SignalP"/>
    </source>
</evidence>
<dbReference type="InterPro" id="IPR029033">
    <property type="entry name" value="His_PPase_superfam"/>
</dbReference>
<feature type="region of interest" description="Disordered" evidence="2">
    <location>
        <begin position="422"/>
        <end position="563"/>
    </location>
</feature>
<dbReference type="SUPFAM" id="SSF53254">
    <property type="entry name" value="Phosphoglycerate mutase-like"/>
    <property type="match status" value="1"/>
</dbReference>
<dbReference type="PROSITE" id="PS00778">
    <property type="entry name" value="HIS_ACID_PHOSPHAT_2"/>
    <property type="match status" value="1"/>
</dbReference>
<comment type="similarity">
    <text evidence="1">Belongs to the histidine acid phosphatase family.</text>
</comment>
<keyword evidence="5" id="KW-1185">Reference proteome</keyword>
<feature type="compositionally biased region" description="Low complexity" evidence="2">
    <location>
        <begin position="426"/>
        <end position="450"/>
    </location>
</feature>
<dbReference type="PROSITE" id="PS00616">
    <property type="entry name" value="HIS_ACID_PHOSPHAT_1"/>
    <property type="match status" value="1"/>
</dbReference>
<dbReference type="PANTHER" id="PTHR11567:SF135">
    <property type="entry name" value="GLUCOSE-1-PHOSPHATASE"/>
    <property type="match status" value="1"/>
</dbReference>
<dbReference type="OrthoDB" id="395886at2"/>
<feature type="signal peptide" evidence="3">
    <location>
        <begin position="1"/>
        <end position="30"/>
    </location>
</feature>
<dbReference type="PANTHER" id="PTHR11567">
    <property type="entry name" value="ACID PHOSPHATASE-RELATED"/>
    <property type="match status" value="1"/>
</dbReference>
<name>A0A506Q4P4_9GAMM</name>
<dbReference type="AlphaFoldDB" id="A0A506Q4P4"/>
<gene>
    <name evidence="4" type="ORF">FJW01_13745</name>
</gene>
<feature type="compositionally biased region" description="Basic and acidic residues" evidence="2">
    <location>
        <begin position="451"/>
        <end position="539"/>
    </location>
</feature>
<keyword evidence="4" id="KW-0378">Hydrolase</keyword>
<evidence type="ECO:0000313" key="4">
    <source>
        <dbReference type="EMBL" id="TPV40759.1"/>
    </source>
</evidence>
<organism evidence="4 5">
    <name type="scientific">Pantoea deleyi</name>
    <dbReference type="NCBI Taxonomy" id="470932"/>
    <lineage>
        <taxon>Bacteria</taxon>
        <taxon>Pseudomonadati</taxon>
        <taxon>Pseudomonadota</taxon>
        <taxon>Gammaproteobacteria</taxon>
        <taxon>Enterobacterales</taxon>
        <taxon>Erwiniaceae</taxon>
        <taxon>Pantoea</taxon>
    </lineage>
</organism>
<dbReference type="NCBIfam" id="NF007553">
    <property type="entry name" value="PRK10173.1"/>
    <property type="match status" value="1"/>
</dbReference>
<evidence type="ECO:0000256" key="1">
    <source>
        <dbReference type="ARBA" id="ARBA00005375"/>
    </source>
</evidence>
<dbReference type="GO" id="GO:0016158">
    <property type="term" value="F:inositol hexakisphosphate 3-phosphatase activity"/>
    <property type="evidence" value="ECO:0007669"/>
    <property type="project" value="UniProtKB-EC"/>
</dbReference>
<evidence type="ECO:0000256" key="2">
    <source>
        <dbReference type="SAM" id="MobiDB-lite"/>
    </source>
</evidence>
<proteinExistence type="inferred from homology"/>
<dbReference type="EMBL" id="VHJA01000060">
    <property type="protein sequence ID" value="TPV40759.1"/>
    <property type="molecule type" value="Genomic_DNA"/>
</dbReference>
<keyword evidence="3" id="KW-0732">Signal</keyword>
<dbReference type="EC" id="3.1.3.8" evidence="4"/>
<dbReference type="Proteomes" id="UP000317747">
    <property type="component" value="Unassembled WGS sequence"/>
</dbReference>
<protein>
    <submittedName>
        <fullName evidence="4">Bifunctional glucose-1-phosphatase/inositol phosphatase</fullName>
        <ecNumber evidence="4">3.1.3.10</ecNumber>
        <ecNumber evidence="4">3.1.3.8</ecNumber>
    </submittedName>
</protein>
<sequence>MNGIGTMINKLSLCALSVLAALPVGTVALAADSDMQLQQVLMLSRHNLRAPLADNGSVLEQSTKKSWPQWDVPGGQLTTKGGVLEVYMGNYTRQWLAQQGLVKNGSCPDSNNVFVYANSLQRTVATAQFFVNGAFPGCDVAVTHQDEMGTMDPIFNPVITDGSEAFNKKALAAMAAANEKLSLKPAFQRLEKIVDYKASPACNNKKQCDLSSGQNTFSAENGKEPNVSGPLKVGNSLMDAFTLQYYEGFPLDQVAWGQIKTPEQWKELSAIKNGYQDALFTSPDVSREVAAPLVDYIRSQLVDQDKANAPKVTLMVGHDSNIASLLSALQVKPYDLPDTYEKTPIGGQVVFERWHDAKNDKDLLKVEYVYQSADQLRNADVLSLKNPPKRVTLQLAGCETDANGYCSWDQFSQVLNSALQGTPMQPAAAPQPAAAAQSDDSAEAAATQDAAADKAQTDKAAAAKEKAEADKVAAEKAKADKAAADKAKADKAAADKAAAEKAKADKAAAEKEKADKADAAGKANADKAPAEAAGSDKADSTNAANAPAAANKDETKSAAAATQ</sequence>
<dbReference type="InterPro" id="IPR033379">
    <property type="entry name" value="Acid_Pase_AS"/>
</dbReference>
<feature type="chain" id="PRO_5022930383" evidence="3">
    <location>
        <begin position="31"/>
        <end position="563"/>
    </location>
</feature>
<accession>A0A506Q4P4</accession>